<protein>
    <recommendedName>
        <fullName evidence="5">Transmembrane protein 135 N-terminal domain-containing protein</fullName>
    </recommendedName>
</protein>
<reference evidence="2" key="2">
    <citation type="submission" date="2022-12" db="EMBL/GenBank/DDBJ databases">
        <authorList>
            <person name="Webb A."/>
        </authorList>
    </citation>
    <scope>NUCLEOTIDE SEQUENCE</scope>
    <source>
        <strain evidence="2">Pf2</strain>
    </source>
</reference>
<evidence type="ECO:0000313" key="1">
    <source>
        <dbReference type="EMBL" id="CAH0489375.1"/>
    </source>
</evidence>
<evidence type="ECO:0000313" key="3">
    <source>
        <dbReference type="Proteomes" id="UP001157938"/>
    </source>
</evidence>
<dbReference type="EMBL" id="CANTFK010000838">
    <property type="protein sequence ID" value="CAI5730308.1"/>
    <property type="molecule type" value="Genomic_DNA"/>
</dbReference>
<name>A0AAV0U3U8_9STRA</name>
<evidence type="ECO:0000313" key="4">
    <source>
        <dbReference type="Proteomes" id="UP001159659"/>
    </source>
</evidence>
<dbReference type="EMBL" id="CAKLBC010001059">
    <property type="protein sequence ID" value="CAH0489375.1"/>
    <property type="molecule type" value="Genomic_DNA"/>
</dbReference>
<dbReference type="AlphaFoldDB" id="A0AAV0U3U8"/>
<keyword evidence="3" id="KW-1185">Reference proteome</keyword>
<sequence>MERVYSAFFTCERRREPLELTAAALELHNEKQKTQKTQVSRSVDGDRRRSIADYRREELCIESKRHAADRAQELHRITMDWMSVKKDLKAACQAAVRAFILAYGSKAFTAVLLASRKWSSLEYGYADAARLLLRGDTLRFGAFSGSLVGIFRLTELTTRAVRGGQRDAANLAIAGAVAGLALLLDSPSRRSTISLYIFVRMLDVGYYQWICRIGSVNHHGLEYTIRQRMRGQLDVYGNSLSFRRCQPHYHMESCVAHAIKEWINGLGRSMQIYFPVHFLPAMFFRFQQLQGAPVSTIARISYAALCSSAFLASYQTVAKLVVCMARNAFRRDYATTSLAAGVATGGALLFEHTKRRFELMLYCFPRALDIVWQLLKRRGILRYVKHSEVALFCLSMSLIMSSPARYFKPTYLRILRFIFGGDII</sequence>
<comment type="caution">
    <text evidence="2">The sequence shown here is derived from an EMBL/GenBank/DDBJ whole genome shotgun (WGS) entry which is preliminary data.</text>
</comment>
<evidence type="ECO:0000313" key="2">
    <source>
        <dbReference type="EMBL" id="CAI5730308.1"/>
    </source>
</evidence>
<evidence type="ECO:0008006" key="5">
    <source>
        <dbReference type="Google" id="ProtNLM"/>
    </source>
</evidence>
<dbReference type="Proteomes" id="UP001159659">
    <property type="component" value="Unassembled WGS sequence"/>
</dbReference>
<gene>
    <name evidence="1" type="ORF">PFR001_LOCUS4789</name>
    <name evidence="2" type="ORF">PFR002_LOCUS6245</name>
</gene>
<dbReference type="Proteomes" id="UP001157938">
    <property type="component" value="Unassembled WGS sequence"/>
</dbReference>
<dbReference type="PANTHER" id="PTHR12459">
    <property type="entry name" value="TRANSMEMBRANE PROTEIN 135-RELATED"/>
    <property type="match status" value="1"/>
</dbReference>
<proteinExistence type="predicted"/>
<dbReference type="PANTHER" id="PTHR12459:SF15">
    <property type="entry name" value="TRANSMEMBRANE PROTEIN 135"/>
    <property type="match status" value="1"/>
</dbReference>
<accession>A0AAV0U3U8</accession>
<reference evidence="1 3" key="1">
    <citation type="submission" date="2021-11" db="EMBL/GenBank/DDBJ databases">
        <authorList>
            <person name="Islam A."/>
            <person name="Islam S."/>
            <person name="Flora M.S."/>
            <person name="Rahman M."/>
            <person name="Ziaur R.M."/>
            <person name="Epstein J.H."/>
            <person name="Hassan M."/>
            <person name="Klassen M."/>
            <person name="Woodard K."/>
            <person name="Webb A."/>
            <person name="Webby R.J."/>
            <person name="El Zowalaty M.E."/>
        </authorList>
    </citation>
    <scope>NUCLEOTIDE SEQUENCE [LARGE SCALE GENOMIC DNA]</scope>
    <source>
        <strain evidence="1">Pf1</strain>
    </source>
</reference>
<organism evidence="2 4">
    <name type="scientific">Peronospora farinosa</name>
    <dbReference type="NCBI Taxonomy" id="134698"/>
    <lineage>
        <taxon>Eukaryota</taxon>
        <taxon>Sar</taxon>
        <taxon>Stramenopiles</taxon>
        <taxon>Oomycota</taxon>
        <taxon>Peronosporomycetes</taxon>
        <taxon>Peronosporales</taxon>
        <taxon>Peronosporaceae</taxon>
        <taxon>Peronospora</taxon>
    </lineage>
</organism>
<dbReference type="InterPro" id="IPR026749">
    <property type="entry name" value="Tmem135"/>
</dbReference>